<dbReference type="SUPFAM" id="SSF57184">
    <property type="entry name" value="Growth factor receptor domain"/>
    <property type="match status" value="2"/>
</dbReference>
<dbReference type="SUPFAM" id="SSF52058">
    <property type="entry name" value="L domain-like"/>
    <property type="match status" value="1"/>
</dbReference>
<dbReference type="EMBL" id="VXIV02001526">
    <property type="protein sequence ID" value="KAF6032204.1"/>
    <property type="molecule type" value="Genomic_DNA"/>
</dbReference>
<dbReference type="Proteomes" id="UP000593567">
    <property type="component" value="Unassembled WGS sequence"/>
</dbReference>
<dbReference type="SMART" id="SM00261">
    <property type="entry name" value="FU"/>
    <property type="match status" value="2"/>
</dbReference>
<dbReference type="OrthoDB" id="6219513at2759"/>
<keyword evidence="2" id="KW-1185">Reference proteome</keyword>
<dbReference type="InterPro" id="IPR006212">
    <property type="entry name" value="Furin_repeat"/>
</dbReference>
<name>A0A7J7K2Q4_BUGNE</name>
<accession>A0A7J7K2Q4</accession>
<reference evidence="1" key="1">
    <citation type="submission" date="2020-06" db="EMBL/GenBank/DDBJ databases">
        <title>Draft genome of Bugula neritina, a colonial animal packing powerful symbionts and potential medicines.</title>
        <authorList>
            <person name="Rayko M."/>
        </authorList>
    </citation>
    <scope>NUCLEOTIDE SEQUENCE [LARGE SCALE GENOMIC DNA]</scope>
    <source>
        <strain evidence="1">Kwan_BN1</strain>
    </source>
</reference>
<dbReference type="AlphaFoldDB" id="A0A7J7K2Q4"/>
<dbReference type="InterPro" id="IPR036941">
    <property type="entry name" value="Rcpt_L-dom_sf"/>
</dbReference>
<sequence>MFALEGIDQTAATNSSSVCEKWIGGTRVVFSSDNAITSDPSKVFIGLKESYGYWSVKLKGSIRFYYAIVERGTTRDSAECLNISDAYTLEDVTYLTSLSVKDTQTAPPQFLLDSELCSFNGEKLEIKSLITCNHGDPHRLTRKFIIVAGENSPGLVLRQVQIFGIEVKDAPEYREFYVTCRDNSGKERYPLMVELAIYTKDVVTEFMFTEIEIYEYNEIQVGYFKHNGRCVATCPDGYLPDNSRRCVKCNGVCKRWCDFSHFDWMNTTVHDLPTGCTHIRGHLVLYDPSPTYHVIESVTKYIERVTGVLVIIFEASNNVNLTPLLRNLKTIAGEGQLLGKPYCSSNRILGDECMRDFSLIIKAGSVTYLGINSLEQVHGAVLIDIGTICTITQVGLVNMMRDISSSNNNNIQISSALCSGGTVQCSQPCNLGCQEEPIGCYRCPPHAGSTCKMCTQGYQLNNTCVSTCDPPLYLHTETNECFICHNQCAGGCFGSLDTECNQCKNYRLRNRCVQTCPDNTVPDNINKICLLCVPNGCTIQQKESERYTLNLTYDGEGVLSWTVEFDEIVLERHQTVENFLLYVENVDSLENRTSIIQPSKTMIIEDAHLELLSGNQIQVEFTEINSAHSESVTEVNLSFKDKLIGTSNISNNTT</sequence>
<dbReference type="Gene3D" id="2.10.220.10">
    <property type="entry name" value="Hormone Receptor, Insulin-like Growth Factor Receptor 1, Chain A, domain 2"/>
    <property type="match status" value="2"/>
</dbReference>
<proteinExistence type="predicted"/>
<protein>
    <submittedName>
        <fullName evidence="1">ERBB2</fullName>
    </submittedName>
</protein>
<dbReference type="Gene3D" id="3.80.20.20">
    <property type="entry name" value="Receptor L-domain"/>
    <property type="match status" value="1"/>
</dbReference>
<evidence type="ECO:0000313" key="1">
    <source>
        <dbReference type="EMBL" id="KAF6032204.1"/>
    </source>
</evidence>
<comment type="caution">
    <text evidence="1">The sequence shown here is derived from an EMBL/GenBank/DDBJ whole genome shotgun (WGS) entry which is preliminary data.</text>
</comment>
<organism evidence="1 2">
    <name type="scientific">Bugula neritina</name>
    <name type="common">Brown bryozoan</name>
    <name type="synonym">Sertularia neritina</name>
    <dbReference type="NCBI Taxonomy" id="10212"/>
    <lineage>
        <taxon>Eukaryota</taxon>
        <taxon>Metazoa</taxon>
        <taxon>Spiralia</taxon>
        <taxon>Lophotrochozoa</taxon>
        <taxon>Bryozoa</taxon>
        <taxon>Gymnolaemata</taxon>
        <taxon>Cheilostomatida</taxon>
        <taxon>Flustrina</taxon>
        <taxon>Buguloidea</taxon>
        <taxon>Bugulidae</taxon>
        <taxon>Bugula</taxon>
    </lineage>
</organism>
<gene>
    <name evidence="1" type="ORF">EB796_009479</name>
</gene>
<dbReference type="CDD" id="cd00064">
    <property type="entry name" value="FU"/>
    <property type="match status" value="1"/>
</dbReference>
<dbReference type="InterPro" id="IPR009030">
    <property type="entry name" value="Growth_fac_rcpt_cys_sf"/>
</dbReference>
<evidence type="ECO:0000313" key="2">
    <source>
        <dbReference type="Proteomes" id="UP000593567"/>
    </source>
</evidence>